<reference evidence="4" key="1">
    <citation type="submission" date="2020-11" db="EMBL/GenBank/DDBJ databases">
        <authorList>
            <person name="Tran Van P."/>
        </authorList>
    </citation>
    <scope>NUCLEOTIDE SEQUENCE</scope>
</reference>
<dbReference type="InterPro" id="IPR001298">
    <property type="entry name" value="Filamin/ABP280_rpt"/>
</dbReference>
<dbReference type="FunFam" id="2.60.40.10:FF:001473">
    <property type="entry name" value="Jitterbug, isoform C"/>
    <property type="match status" value="1"/>
</dbReference>
<evidence type="ECO:0000256" key="1">
    <source>
        <dbReference type="ARBA" id="ARBA00009238"/>
    </source>
</evidence>
<dbReference type="InterPro" id="IPR013783">
    <property type="entry name" value="Ig-like_fold"/>
</dbReference>
<dbReference type="PANTHER" id="PTHR38537">
    <property type="entry name" value="JITTERBUG, ISOFORM N"/>
    <property type="match status" value="1"/>
</dbReference>
<proteinExistence type="inferred from homology"/>
<feature type="repeat" description="Filamin" evidence="3">
    <location>
        <begin position="94"/>
        <end position="178"/>
    </location>
</feature>
<comment type="similarity">
    <text evidence="1">Belongs to the filamin family.</text>
</comment>
<protein>
    <recommendedName>
        <fullName evidence="6">Filamin</fullName>
    </recommendedName>
</protein>
<dbReference type="EMBL" id="OA892547">
    <property type="protein sequence ID" value="CAD7284928.1"/>
    <property type="molecule type" value="Genomic_DNA"/>
</dbReference>
<dbReference type="GO" id="GO:0051015">
    <property type="term" value="F:actin filament binding"/>
    <property type="evidence" value="ECO:0007669"/>
    <property type="project" value="InterPro"/>
</dbReference>
<evidence type="ECO:0008006" key="6">
    <source>
        <dbReference type="Google" id="ProtNLM"/>
    </source>
</evidence>
<sequence>MGGLLGGGPLYVGSQVTRRDLSVASLLRHTHVDKLQKQPADQEVEWHQVNGTTRTGFHAEFLPKEVGTHTVLVEYNGAAVPGTPFKAKAYDAKRVHVSSINNGKIGRAVHFTVDAKLAGEGNLEITVSANGHNIPTQVNPQGNAKFMVSFVPLESADHIISISFNGDHVSGSPFVVHVKTDNSSNPIQTPGKTKPSYFTVSNLTRTVEDVEVNIQGDPRSKHY</sequence>
<evidence type="ECO:0000256" key="3">
    <source>
        <dbReference type="PROSITE-ProRule" id="PRU00087"/>
    </source>
</evidence>
<keyword evidence="2" id="KW-0677">Repeat</keyword>
<accession>A0A7R9GJP5</accession>
<dbReference type="Pfam" id="PF00630">
    <property type="entry name" value="Filamin"/>
    <property type="match status" value="1"/>
</dbReference>
<dbReference type="Gene3D" id="2.60.40.10">
    <property type="entry name" value="Immunoglobulins"/>
    <property type="match status" value="2"/>
</dbReference>
<dbReference type="PROSITE" id="PS50194">
    <property type="entry name" value="FILAMIN_REPEAT"/>
    <property type="match status" value="2"/>
</dbReference>
<dbReference type="EMBL" id="CAJPEX010010510">
    <property type="protein sequence ID" value="CAG0925080.1"/>
    <property type="molecule type" value="Genomic_DNA"/>
</dbReference>
<evidence type="ECO:0000256" key="2">
    <source>
        <dbReference type="ARBA" id="ARBA00022737"/>
    </source>
</evidence>
<keyword evidence="5" id="KW-1185">Reference proteome</keyword>
<dbReference type="SUPFAM" id="SSF81296">
    <property type="entry name" value="E set domains"/>
    <property type="match status" value="2"/>
</dbReference>
<evidence type="ECO:0000313" key="5">
    <source>
        <dbReference type="Proteomes" id="UP000678499"/>
    </source>
</evidence>
<feature type="repeat" description="Filamin" evidence="3">
    <location>
        <begin position="57"/>
        <end position="89"/>
    </location>
</feature>
<dbReference type="GO" id="GO:0030036">
    <property type="term" value="P:actin cytoskeleton organization"/>
    <property type="evidence" value="ECO:0007669"/>
    <property type="project" value="InterPro"/>
</dbReference>
<gene>
    <name evidence="4" type="ORF">NMOB1V02_LOCUS12530</name>
</gene>
<dbReference type="Proteomes" id="UP000678499">
    <property type="component" value="Unassembled WGS sequence"/>
</dbReference>
<dbReference type="AlphaFoldDB" id="A0A7R9GJP5"/>
<dbReference type="SMART" id="SM00557">
    <property type="entry name" value="IG_FLMN"/>
    <property type="match status" value="1"/>
</dbReference>
<dbReference type="InterPro" id="IPR014756">
    <property type="entry name" value="Ig_E-set"/>
</dbReference>
<dbReference type="InterPro" id="IPR017868">
    <property type="entry name" value="Filamin/ABP280_repeat-like"/>
</dbReference>
<name>A0A7R9GJP5_9CRUS</name>
<dbReference type="InterPro" id="IPR044801">
    <property type="entry name" value="Filamin"/>
</dbReference>
<organism evidence="4">
    <name type="scientific">Notodromas monacha</name>
    <dbReference type="NCBI Taxonomy" id="399045"/>
    <lineage>
        <taxon>Eukaryota</taxon>
        <taxon>Metazoa</taxon>
        <taxon>Ecdysozoa</taxon>
        <taxon>Arthropoda</taxon>
        <taxon>Crustacea</taxon>
        <taxon>Oligostraca</taxon>
        <taxon>Ostracoda</taxon>
        <taxon>Podocopa</taxon>
        <taxon>Podocopida</taxon>
        <taxon>Cypridocopina</taxon>
        <taxon>Cypridoidea</taxon>
        <taxon>Cyprididae</taxon>
        <taxon>Notodromas</taxon>
    </lineage>
</organism>
<dbReference type="PANTHER" id="PTHR38537:SF13">
    <property type="entry name" value="JITTERBUG, ISOFORM N"/>
    <property type="match status" value="1"/>
</dbReference>
<evidence type="ECO:0000313" key="4">
    <source>
        <dbReference type="EMBL" id="CAD7284928.1"/>
    </source>
</evidence>
<dbReference type="OrthoDB" id="6350511at2759"/>